<dbReference type="Pfam" id="PF11915">
    <property type="entry name" value="DUF3433"/>
    <property type="match status" value="2"/>
</dbReference>
<feature type="transmembrane region" description="Helical" evidence="2">
    <location>
        <begin position="752"/>
        <end position="776"/>
    </location>
</feature>
<dbReference type="InterPro" id="IPR021840">
    <property type="entry name" value="DUF3433"/>
</dbReference>
<dbReference type="Proteomes" id="UP000799438">
    <property type="component" value="Unassembled WGS sequence"/>
</dbReference>
<feature type="transmembrane region" description="Helical" evidence="2">
    <location>
        <begin position="172"/>
        <end position="189"/>
    </location>
</feature>
<feature type="region of interest" description="Disordered" evidence="1">
    <location>
        <begin position="1"/>
        <end position="23"/>
    </location>
</feature>
<dbReference type="EMBL" id="ML995490">
    <property type="protein sequence ID" value="KAF2140309.1"/>
    <property type="molecule type" value="Genomic_DNA"/>
</dbReference>
<dbReference type="PANTHER" id="PTHR37544">
    <property type="entry name" value="SPRAY-RELATED"/>
    <property type="match status" value="1"/>
</dbReference>
<dbReference type="RefSeq" id="XP_033396022.1">
    <property type="nucleotide sequence ID" value="XM_033542255.1"/>
</dbReference>
<evidence type="ECO:0000256" key="2">
    <source>
        <dbReference type="SAM" id="Phobius"/>
    </source>
</evidence>
<evidence type="ECO:0000256" key="1">
    <source>
        <dbReference type="SAM" id="MobiDB-lite"/>
    </source>
</evidence>
<keyword evidence="2" id="KW-0812">Transmembrane</keyword>
<dbReference type="AlphaFoldDB" id="A0A6A6B832"/>
<feature type="transmembrane region" description="Helical" evidence="2">
    <location>
        <begin position="690"/>
        <end position="711"/>
    </location>
</feature>
<feature type="transmembrane region" description="Helical" evidence="2">
    <location>
        <begin position="1123"/>
        <end position="1143"/>
    </location>
</feature>
<dbReference type="GeneID" id="54299752"/>
<accession>A0A6A6B832</accession>
<proteinExistence type="predicted"/>
<organism evidence="3 4">
    <name type="scientific">Aplosporella prunicola CBS 121167</name>
    <dbReference type="NCBI Taxonomy" id="1176127"/>
    <lineage>
        <taxon>Eukaryota</taxon>
        <taxon>Fungi</taxon>
        <taxon>Dikarya</taxon>
        <taxon>Ascomycota</taxon>
        <taxon>Pezizomycotina</taxon>
        <taxon>Dothideomycetes</taxon>
        <taxon>Dothideomycetes incertae sedis</taxon>
        <taxon>Botryosphaeriales</taxon>
        <taxon>Aplosporellaceae</taxon>
        <taxon>Aplosporella</taxon>
    </lineage>
</organism>
<feature type="transmembrane region" description="Helical" evidence="2">
    <location>
        <begin position="60"/>
        <end position="81"/>
    </location>
</feature>
<sequence>MDPPPSYSVEPPVIRGPDPSRLQSRQNGIWDKLFKKNPKHKKRGPISETSRTWSPVTLKAPLLCSVIIISGGLIVVIQLLLSSSQKNDGIIFSRDINGLPLSKSFSYLYLPTIIAVLYSFLWSWIDLDAKRLEPYYQLSQECGASAEDSILLEYPYDFAGFVPIKAIKRRHWPVFTASVAMLLIFWGITPTQAGIFATDNVVRTFPMTMLRSTGYLTNAEQNSGLTATYAQSVYNIAWLNESLPAFMSRDYMLAPFGPQENLSDIKDSETWTGQTTRYSVDVSCSVPKETKVDYLLGPCQYQKPSASIGFKYRKTYSSLYVGYHDEDGMADYYLSQFCPKNVSHSFLIRWVANTWNTTTTTAINETALYCEPTYYQQDVNATVSLPRKAVMNITTLGPKTPLPEDMFNATNFEWGMNSAEQRFANRGDYPTSGWADMRARLNNIDVDTNYLPKMASFAIAALQRPAADYLDPEVLRASYEAAYRLLFSRQLVDVLSTKLEEGTATTGQRQYRSQSVIVVPAFAYLTEGLLGGVILFTAGLIYLSVAKQRKLNSDPADISSLISLVADSPEFLDDMKRFDRTSTKYLNKSLQGRVYMLGQADEGSGFRLERLDKSVIECPGSEPASQDPEDGLKIDGIRPRELRLWTGSFLLSFFSAMLVTFAVLYAKIERQNGIPLPSEDRFVRQLVESYLPTVVATLIEPIWLVLNRLILTLQPFEELRRGKALASRSIAVDYNSLPPQLVLFKAFRARHLVLGAVCCMTLLAHFLSIAFSALFLESEVMVSHAATYSAPLQAPLDTFALKNRTDLYLLNNRANTDQFYVVMSNLTAGTPLSSWVDERFFYLPFESTNVTHQSWSHRATTRAFGAEIQCVPLETEGPNTIALDFDDNAGGVHVNISATIGDRVCETKDYVDYIGGKFQSKIALELNNLACGDILISGWIRANVTRNQIWTSNGADDISQVTFHSLDWTFIACRAVMKTGMSEVTVDYRGKVLDASPQLIPDDSPEKYFVQNNTEIISSIYRAWIFPGQDTGSLNVQTWHNDSYPSDFYNYLILKSTEDRRLLDPDLPPPTFNETAPKFAALYSQLVAITLSENSNVSFSPSSANTQGSNIKPETRIFMSKPMFLIAEAILGLYVVVLVAVYVRRPWRILPRLPTTIASNIGYFAASHAVLDLKGTGAMSVATRNKHLASMGHRYGFGTFVGTDGKPHRGIERQPYFAPLTKTALTTKEQDNDGDKAGEAKRPWTSYFQLKNPSTNRVVEGGWL</sequence>
<dbReference type="OrthoDB" id="3248909at2759"/>
<name>A0A6A6B832_9PEZI</name>
<keyword evidence="4" id="KW-1185">Reference proteome</keyword>
<feature type="transmembrane region" description="Helical" evidence="2">
    <location>
        <begin position="521"/>
        <end position="543"/>
    </location>
</feature>
<feature type="transmembrane region" description="Helical" evidence="2">
    <location>
        <begin position="107"/>
        <end position="125"/>
    </location>
</feature>
<reference evidence="3" key="1">
    <citation type="journal article" date="2020" name="Stud. Mycol.">
        <title>101 Dothideomycetes genomes: a test case for predicting lifestyles and emergence of pathogens.</title>
        <authorList>
            <person name="Haridas S."/>
            <person name="Albert R."/>
            <person name="Binder M."/>
            <person name="Bloem J."/>
            <person name="Labutti K."/>
            <person name="Salamov A."/>
            <person name="Andreopoulos B."/>
            <person name="Baker S."/>
            <person name="Barry K."/>
            <person name="Bills G."/>
            <person name="Bluhm B."/>
            <person name="Cannon C."/>
            <person name="Castanera R."/>
            <person name="Culley D."/>
            <person name="Daum C."/>
            <person name="Ezra D."/>
            <person name="Gonzalez J."/>
            <person name="Henrissat B."/>
            <person name="Kuo A."/>
            <person name="Liang C."/>
            <person name="Lipzen A."/>
            <person name="Lutzoni F."/>
            <person name="Magnuson J."/>
            <person name="Mondo S."/>
            <person name="Nolan M."/>
            <person name="Ohm R."/>
            <person name="Pangilinan J."/>
            <person name="Park H.-J."/>
            <person name="Ramirez L."/>
            <person name="Alfaro M."/>
            <person name="Sun H."/>
            <person name="Tritt A."/>
            <person name="Yoshinaga Y."/>
            <person name="Zwiers L.-H."/>
            <person name="Turgeon B."/>
            <person name="Goodwin S."/>
            <person name="Spatafora J."/>
            <person name="Crous P."/>
            <person name="Grigoriev I."/>
        </authorList>
    </citation>
    <scope>NUCLEOTIDE SEQUENCE</scope>
    <source>
        <strain evidence="3">CBS 121167</strain>
    </source>
</reference>
<keyword evidence="2" id="KW-1133">Transmembrane helix</keyword>
<keyword evidence="2" id="KW-0472">Membrane</keyword>
<evidence type="ECO:0000313" key="4">
    <source>
        <dbReference type="Proteomes" id="UP000799438"/>
    </source>
</evidence>
<protein>
    <submittedName>
        <fullName evidence="3">Uncharacterized protein</fullName>
    </submittedName>
</protein>
<feature type="transmembrane region" description="Helical" evidence="2">
    <location>
        <begin position="642"/>
        <end position="666"/>
    </location>
</feature>
<evidence type="ECO:0000313" key="3">
    <source>
        <dbReference type="EMBL" id="KAF2140309.1"/>
    </source>
</evidence>
<gene>
    <name evidence="3" type="ORF">K452DRAFT_299670</name>
</gene>
<dbReference type="PANTHER" id="PTHR37544:SF3">
    <property type="entry name" value="SPRAY"/>
    <property type="match status" value="1"/>
</dbReference>